<gene>
    <name evidence="1" type="ORF">QNI19_38520</name>
</gene>
<dbReference type="RefSeq" id="WP_314005821.1">
    <property type="nucleotide sequence ID" value="NZ_JASJOT010000064.1"/>
</dbReference>
<dbReference type="Proteomes" id="UP001228581">
    <property type="component" value="Unassembled WGS sequence"/>
</dbReference>
<protein>
    <submittedName>
        <fullName evidence="1">DUF3800 domain-containing protein</fullName>
    </submittedName>
</protein>
<name>A0ABT7CYP0_9BACT</name>
<evidence type="ECO:0000313" key="2">
    <source>
        <dbReference type="Proteomes" id="UP001228581"/>
    </source>
</evidence>
<dbReference type="EMBL" id="JASJOT010000064">
    <property type="protein sequence ID" value="MDJ1498886.1"/>
    <property type="molecule type" value="Genomic_DNA"/>
</dbReference>
<dbReference type="Pfam" id="PF12686">
    <property type="entry name" value="DUF3800"/>
    <property type="match status" value="1"/>
</dbReference>
<sequence length="382" mass="44690">MKTANIYIDEFGNTHLDLSKTGTFSHFVYTSVIIDKEDVGKARELRERLTKDFKLGPDIKSSNIKDKHFDKRLNILTELVTNLDFNIDVLVVDKSKIESQGLKYKQVFYKYFQSLFVTKYNDKYESYSIWADKVGEEFKDELNEYVIHKSIQRDLFHPDRSFQIADDKSGEKLIQLADFVSGCVGKIFCTSHAHERARDIYNIIHTRIAVEYFPFDSVKHFITPEESTLLDEQIQEMNFEIIQKYLENAPSAINKEKTRLLEYLSLQNRINPERLTPTHELAAYMSNFFPNYSSEKVRMLVRDLRYEGLFVVSHSGKPGYKLANSYYDISEHFTHFLKYIIPMLQKIKILNSTISSNSFNKINPIEKDPNMLKLKELLAGFN</sequence>
<organism evidence="1 2">
    <name type="scientific">Xanthocytophaga flava</name>
    <dbReference type="NCBI Taxonomy" id="3048013"/>
    <lineage>
        <taxon>Bacteria</taxon>
        <taxon>Pseudomonadati</taxon>
        <taxon>Bacteroidota</taxon>
        <taxon>Cytophagia</taxon>
        <taxon>Cytophagales</taxon>
        <taxon>Rhodocytophagaceae</taxon>
        <taxon>Xanthocytophaga</taxon>
    </lineage>
</organism>
<keyword evidence="2" id="KW-1185">Reference proteome</keyword>
<evidence type="ECO:0000313" key="1">
    <source>
        <dbReference type="EMBL" id="MDJ1498886.1"/>
    </source>
</evidence>
<reference evidence="1 2" key="1">
    <citation type="submission" date="2023-05" db="EMBL/GenBank/DDBJ databases">
        <authorList>
            <person name="Zhang X."/>
        </authorList>
    </citation>
    <scope>NUCLEOTIDE SEQUENCE [LARGE SCALE GENOMIC DNA]</scope>
    <source>
        <strain evidence="1 2">DM2B3-1</strain>
    </source>
</reference>
<comment type="caution">
    <text evidence="1">The sequence shown here is derived from an EMBL/GenBank/DDBJ whole genome shotgun (WGS) entry which is preliminary data.</text>
</comment>
<dbReference type="InterPro" id="IPR024524">
    <property type="entry name" value="DUF3800"/>
</dbReference>
<proteinExistence type="predicted"/>
<accession>A0ABT7CYP0</accession>